<dbReference type="GO" id="GO:0003924">
    <property type="term" value="F:GTPase activity"/>
    <property type="evidence" value="ECO:0007669"/>
    <property type="project" value="InterPro"/>
</dbReference>
<keyword evidence="9" id="KW-0449">Lipoprotein</keyword>
<sequence>MGLLSLLRKLRSSSERDLRIVLVGLDNSGKTTILRQFANEETPQVTTPTAGFNIKSIQSNNLNLNVWDLGGNSKIRPYWKNYFENTDVLIFVVDSSDRKRMAESTSEFNELLKDEKLQNVPIIVLANKQDLNSSMKASEVAEIIGLVKLKDREWQIQACSAIDGTGLKEAMDWICKCMKK</sequence>
<evidence type="ECO:0000313" key="15">
    <source>
        <dbReference type="Proteomes" id="UP001107558"/>
    </source>
</evidence>
<keyword evidence="3" id="KW-0813">Transport</keyword>
<dbReference type="InterPro" id="IPR005225">
    <property type="entry name" value="Small_GTP-bd"/>
</dbReference>
<dbReference type="AlphaFoldDB" id="A0A9J6BVI8"/>
<feature type="binding site" evidence="12">
    <location>
        <position position="31"/>
    </location>
    <ligand>
        <name>Mg(2+)</name>
        <dbReference type="ChEBI" id="CHEBI:18420"/>
    </ligand>
</feature>
<reference evidence="14" key="1">
    <citation type="submission" date="2021-03" db="EMBL/GenBank/DDBJ databases">
        <title>Chromosome level genome of the anhydrobiotic midge Polypedilum vanderplanki.</title>
        <authorList>
            <person name="Yoshida Y."/>
            <person name="Kikawada T."/>
            <person name="Gusev O."/>
        </authorList>
    </citation>
    <scope>NUCLEOTIDE SEQUENCE</scope>
    <source>
        <strain evidence="14">NIAS01</strain>
        <tissue evidence="14">Whole body or cell culture</tissue>
    </source>
</reference>
<evidence type="ECO:0000256" key="1">
    <source>
        <dbReference type="ARBA" id="ARBA00004555"/>
    </source>
</evidence>
<dbReference type="GO" id="GO:0015031">
    <property type="term" value="P:protein transport"/>
    <property type="evidence" value="ECO:0007669"/>
    <property type="project" value="UniProtKB-KW"/>
</dbReference>
<keyword evidence="5 11" id="KW-0547">Nucleotide-binding</keyword>
<proteinExistence type="inferred from homology"/>
<dbReference type="PROSITE" id="PS51419">
    <property type="entry name" value="RAB"/>
    <property type="match status" value="1"/>
</dbReference>
<dbReference type="GO" id="GO:0048731">
    <property type="term" value="P:system development"/>
    <property type="evidence" value="ECO:0007669"/>
    <property type="project" value="UniProtKB-ARBA"/>
</dbReference>
<feature type="binding site" evidence="12">
    <location>
        <position position="49"/>
    </location>
    <ligand>
        <name>Mg(2+)</name>
        <dbReference type="ChEBI" id="CHEBI:18420"/>
    </ligand>
</feature>
<dbReference type="SUPFAM" id="SSF52540">
    <property type="entry name" value="P-loop containing nucleoside triphosphate hydrolases"/>
    <property type="match status" value="1"/>
</dbReference>
<dbReference type="SMART" id="SM00178">
    <property type="entry name" value="SAR"/>
    <property type="match status" value="1"/>
</dbReference>
<dbReference type="InterPro" id="IPR027417">
    <property type="entry name" value="P-loop_NTPase"/>
</dbReference>
<dbReference type="GO" id="GO:0016192">
    <property type="term" value="P:vesicle-mediated transport"/>
    <property type="evidence" value="ECO:0007669"/>
    <property type="project" value="UniProtKB-ARBA"/>
</dbReference>
<dbReference type="PRINTS" id="PR00328">
    <property type="entry name" value="SAR1GTPBP"/>
</dbReference>
<keyword evidence="12" id="KW-0460">Magnesium</keyword>
<evidence type="ECO:0000256" key="6">
    <source>
        <dbReference type="ARBA" id="ARBA00022927"/>
    </source>
</evidence>
<keyword evidence="15" id="KW-1185">Reference proteome</keyword>
<dbReference type="FunFam" id="3.40.50.300:FF:000281">
    <property type="entry name" value="ADP-ribosylation factor-like protein 3"/>
    <property type="match status" value="1"/>
</dbReference>
<keyword evidence="8 11" id="KW-0342">GTP-binding</keyword>
<comment type="subcellular location">
    <subcellularLocation>
        <location evidence="1">Golgi apparatus</location>
    </subcellularLocation>
</comment>
<protein>
    <recommendedName>
        <fullName evidence="10">ADP-ribosylation factor-like protein 3</fullName>
    </recommendedName>
</protein>
<evidence type="ECO:0000256" key="10">
    <source>
        <dbReference type="ARBA" id="ARBA00040616"/>
    </source>
</evidence>
<evidence type="ECO:0000256" key="8">
    <source>
        <dbReference type="ARBA" id="ARBA00023134"/>
    </source>
</evidence>
<dbReference type="NCBIfam" id="TIGR00231">
    <property type="entry name" value="small_GTP"/>
    <property type="match status" value="1"/>
</dbReference>
<dbReference type="Proteomes" id="UP001107558">
    <property type="component" value="Chromosome 3"/>
</dbReference>
<evidence type="ECO:0000256" key="11">
    <source>
        <dbReference type="PIRSR" id="PIRSR606689-1"/>
    </source>
</evidence>
<organism evidence="14 15">
    <name type="scientific">Polypedilum vanderplanki</name>
    <name type="common">Sleeping chironomid midge</name>
    <dbReference type="NCBI Taxonomy" id="319348"/>
    <lineage>
        <taxon>Eukaryota</taxon>
        <taxon>Metazoa</taxon>
        <taxon>Ecdysozoa</taxon>
        <taxon>Arthropoda</taxon>
        <taxon>Hexapoda</taxon>
        <taxon>Insecta</taxon>
        <taxon>Pterygota</taxon>
        <taxon>Neoptera</taxon>
        <taxon>Endopterygota</taxon>
        <taxon>Diptera</taxon>
        <taxon>Nematocera</taxon>
        <taxon>Chironomoidea</taxon>
        <taxon>Chironomidae</taxon>
        <taxon>Chironominae</taxon>
        <taxon>Polypedilum</taxon>
        <taxon>Polypedilum</taxon>
    </lineage>
</organism>
<comment type="caution">
    <text evidence="14">The sequence shown here is derived from an EMBL/GenBank/DDBJ whole genome shotgun (WGS) entry which is preliminary data.</text>
</comment>
<dbReference type="GO" id="GO:0046872">
    <property type="term" value="F:metal ion binding"/>
    <property type="evidence" value="ECO:0007669"/>
    <property type="project" value="UniProtKB-KW"/>
</dbReference>
<keyword evidence="7" id="KW-0333">Golgi apparatus</keyword>
<dbReference type="OrthoDB" id="2011769at2759"/>
<dbReference type="SMART" id="SM00177">
    <property type="entry name" value="ARF"/>
    <property type="match status" value="1"/>
</dbReference>
<name>A0A9J6BVI8_POLVA</name>
<evidence type="ECO:0000256" key="9">
    <source>
        <dbReference type="ARBA" id="ARBA00023288"/>
    </source>
</evidence>
<feature type="binding site" evidence="11">
    <location>
        <begin position="127"/>
        <end position="130"/>
    </location>
    <ligand>
        <name>GTP</name>
        <dbReference type="ChEBI" id="CHEBI:37565"/>
    </ligand>
</feature>
<dbReference type="Pfam" id="PF00025">
    <property type="entry name" value="Arf"/>
    <property type="match status" value="1"/>
</dbReference>
<feature type="binding site" evidence="11">
    <location>
        <position position="71"/>
    </location>
    <ligand>
        <name>GTP</name>
        <dbReference type="ChEBI" id="CHEBI:37565"/>
    </ligand>
</feature>
<dbReference type="InterPro" id="IPR006689">
    <property type="entry name" value="Small_GTPase_ARF/SAR"/>
</dbReference>
<dbReference type="GO" id="GO:0051649">
    <property type="term" value="P:establishment of localization in cell"/>
    <property type="evidence" value="ECO:0007669"/>
    <property type="project" value="UniProtKB-ARBA"/>
</dbReference>
<evidence type="ECO:0000256" key="7">
    <source>
        <dbReference type="ARBA" id="ARBA00023034"/>
    </source>
</evidence>
<accession>A0A9J6BVI8</accession>
<dbReference type="InterPro" id="IPR044612">
    <property type="entry name" value="ARL2/3"/>
</dbReference>
<feature type="binding site" evidence="11">
    <location>
        <begin position="24"/>
        <end position="31"/>
    </location>
    <ligand>
        <name>GTP</name>
        <dbReference type="ChEBI" id="CHEBI:37565"/>
    </ligand>
</feature>
<keyword evidence="4" id="KW-0519">Myristate</keyword>
<evidence type="ECO:0000256" key="4">
    <source>
        <dbReference type="ARBA" id="ARBA00022707"/>
    </source>
</evidence>
<dbReference type="PROSITE" id="PS51417">
    <property type="entry name" value="ARF"/>
    <property type="match status" value="1"/>
</dbReference>
<evidence type="ECO:0000256" key="13">
    <source>
        <dbReference type="RuleBase" id="RU003925"/>
    </source>
</evidence>
<evidence type="ECO:0000256" key="12">
    <source>
        <dbReference type="PIRSR" id="PIRSR606689-2"/>
    </source>
</evidence>
<dbReference type="EMBL" id="JADBJN010000003">
    <property type="protein sequence ID" value="KAG5673728.1"/>
    <property type="molecule type" value="Genomic_DNA"/>
</dbReference>
<comment type="similarity">
    <text evidence="2 13">Belongs to the small GTPase superfamily. Arf family.</text>
</comment>
<dbReference type="GO" id="GO:0005525">
    <property type="term" value="F:GTP binding"/>
    <property type="evidence" value="ECO:0007669"/>
    <property type="project" value="UniProtKB-KW"/>
</dbReference>
<evidence type="ECO:0000256" key="2">
    <source>
        <dbReference type="ARBA" id="ARBA00010290"/>
    </source>
</evidence>
<keyword evidence="6" id="KW-0653">Protein transport</keyword>
<dbReference type="Gene3D" id="3.40.50.300">
    <property type="entry name" value="P-loop containing nucleotide triphosphate hydrolases"/>
    <property type="match status" value="1"/>
</dbReference>
<dbReference type="GO" id="GO:0005794">
    <property type="term" value="C:Golgi apparatus"/>
    <property type="evidence" value="ECO:0007669"/>
    <property type="project" value="UniProtKB-SubCell"/>
</dbReference>
<keyword evidence="12" id="KW-0479">Metal-binding</keyword>
<evidence type="ECO:0000256" key="3">
    <source>
        <dbReference type="ARBA" id="ARBA00022448"/>
    </source>
</evidence>
<gene>
    <name evidence="14" type="ORF">PVAND_003748</name>
</gene>
<evidence type="ECO:0000256" key="5">
    <source>
        <dbReference type="ARBA" id="ARBA00022741"/>
    </source>
</evidence>
<dbReference type="PANTHER" id="PTHR45697">
    <property type="entry name" value="ADP-RIBOSYLATION FACTOR-LIKE PROTEIN 2-RELATED"/>
    <property type="match status" value="1"/>
</dbReference>
<evidence type="ECO:0000313" key="14">
    <source>
        <dbReference type="EMBL" id="KAG5673728.1"/>
    </source>
</evidence>